<reference evidence="4 5" key="1">
    <citation type="submission" date="2024-03" db="EMBL/GenBank/DDBJ databases">
        <title>The Acrasis kona genome and developmental transcriptomes reveal deep origins of eukaryotic multicellular pathways.</title>
        <authorList>
            <person name="Sheikh S."/>
            <person name="Fu C.-J."/>
            <person name="Brown M.W."/>
            <person name="Baldauf S.L."/>
        </authorList>
    </citation>
    <scope>NUCLEOTIDE SEQUENCE [LARGE SCALE GENOMIC DNA]</scope>
    <source>
        <strain evidence="4 5">ATCC MYA-3509</strain>
    </source>
</reference>
<proteinExistence type="predicted"/>
<evidence type="ECO:0000313" key="5">
    <source>
        <dbReference type="Proteomes" id="UP001431209"/>
    </source>
</evidence>
<evidence type="ECO:0000256" key="2">
    <source>
        <dbReference type="SAM" id="MobiDB-lite"/>
    </source>
</evidence>
<organism evidence="4 5">
    <name type="scientific">Acrasis kona</name>
    <dbReference type="NCBI Taxonomy" id="1008807"/>
    <lineage>
        <taxon>Eukaryota</taxon>
        <taxon>Discoba</taxon>
        <taxon>Heterolobosea</taxon>
        <taxon>Tetramitia</taxon>
        <taxon>Eutetramitia</taxon>
        <taxon>Acrasidae</taxon>
        <taxon>Acrasis</taxon>
    </lineage>
</organism>
<feature type="chain" id="PRO_5043520312" evidence="3">
    <location>
        <begin position="17"/>
        <end position="315"/>
    </location>
</feature>
<evidence type="ECO:0000313" key="4">
    <source>
        <dbReference type="EMBL" id="KAL0487160.1"/>
    </source>
</evidence>
<accession>A0AAW2ZCM0</accession>
<name>A0AAW2ZCM0_9EUKA</name>
<dbReference type="AlphaFoldDB" id="A0AAW2ZCM0"/>
<keyword evidence="3" id="KW-0732">Signal</keyword>
<feature type="compositionally biased region" description="Low complexity" evidence="2">
    <location>
        <begin position="203"/>
        <end position="213"/>
    </location>
</feature>
<dbReference type="PANTHER" id="PTHR14215:SF0">
    <property type="entry name" value="WH2 DOMAIN-CONTAINING PROTEIN"/>
    <property type="match status" value="1"/>
</dbReference>
<sequence length="315" mass="34840">MLGEKIFLFVWAVVSSTKDVFIDYTVELFDYITAAAKPERKKKLKQVSAQDRKRRAYFKRLRHQMGVYTPEKSKSVPLPEGDGDELDAIAANLQKVLGDDDKQSKLEDLESQLIELKQQMAFMTSGSKPSPQKHQLQPAPVKMEAQNQPPAMMNNHVEIAKNIPTAATNVPPPPPPPPPMNMPPKTKIILKQDLSASVPLRPSSPTSPTAPATGRIERSMSMADIVRSAKNHKLKPTDVHRSPNGTPAKKKGGNFQNELFAAIKNKFSTSSDSAQNSDNDSDSDSFDTPPRKSNTMNKENIAGKANRKPLQLHNK</sequence>
<dbReference type="PANTHER" id="PTHR14215">
    <property type="entry name" value="PROTEIN OF UNKNOWN FUNCTION DUF729"/>
    <property type="match status" value="1"/>
</dbReference>
<protein>
    <submittedName>
        <fullName evidence="4">Uncharacterized protein</fullName>
    </submittedName>
</protein>
<keyword evidence="5" id="KW-1185">Reference proteome</keyword>
<feature type="region of interest" description="Disordered" evidence="2">
    <location>
        <begin position="196"/>
        <end position="217"/>
    </location>
</feature>
<dbReference type="Proteomes" id="UP001431209">
    <property type="component" value="Unassembled WGS sequence"/>
</dbReference>
<keyword evidence="1" id="KW-0175">Coiled coil</keyword>
<dbReference type="EMBL" id="JAOPGA020001311">
    <property type="protein sequence ID" value="KAL0487160.1"/>
    <property type="molecule type" value="Genomic_DNA"/>
</dbReference>
<feature type="region of interest" description="Disordered" evidence="2">
    <location>
        <begin position="229"/>
        <end position="315"/>
    </location>
</feature>
<comment type="caution">
    <text evidence="4">The sequence shown here is derived from an EMBL/GenBank/DDBJ whole genome shotgun (WGS) entry which is preliminary data.</text>
</comment>
<dbReference type="InterPro" id="IPR007972">
    <property type="entry name" value="Mtfr1"/>
</dbReference>
<gene>
    <name evidence="4" type="ORF">AKO1_001037</name>
</gene>
<feature type="signal peptide" evidence="3">
    <location>
        <begin position="1"/>
        <end position="16"/>
    </location>
</feature>
<evidence type="ECO:0000256" key="1">
    <source>
        <dbReference type="SAM" id="Coils"/>
    </source>
</evidence>
<evidence type="ECO:0000256" key="3">
    <source>
        <dbReference type="SAM" id="SignalP"/>
    </source>
</evidence>
<feature type="compositionally biased region" description="Low complexity" evidence="2">
    <location>
        <begin position="267"/>
        <end position="278"/>
    </location>
</feature>
<feature type="coiled-coil region" evidence="1">
    <location>
        <begin position="99"/>
        <end position="126"/>
    </location>
</feature>